<dbReference type="EMBL" id="JACICE010000002">
    <property type="protein sequence ID" value="MBB3776315.1"/>
    <property type="molecule type" value="Genomic_DNA"/>
</dbReference>
<evidence type="ECO:0000313" key="4">
    <source>
        <dbReference type="Proteomes" id="UP000430021"/>
    </source>
</evidence>
<evidence type="ECO:0000313" key="2">
    <source>
        <dbReference type="EMBL" id="MBB3776315.1"/>
    </source>
</evidence>
<keyword evidence="1" id="KW-1133">Transmembrane helix</keyword>
<gene>
    <name evidence="2" type="ORF">FHS52_002284</name>
    <name evidence="3" type="ORF">GRI59_08265</name>
</gene>
<dbReference type="EMBL" id="WTYB01000002">
    <property type="protein sequence ID" value="MXP38603.1"/>
    <property type="molecule type" value="Genomic_DNA"/>
</dbReference>
<evidence type="ECO:0000313" key="3">
    <source>
        <dbReference type="EMBL" id="MXP38603.1"/>
    </source>
</evidence>
<dbReference type="AlphaFoldDB" id="A0A6I4UMF1"/>
<dbReference type="InterPro" id="IPR021484">
    <property type="entry name" value="DUF3137"/>
</dbReference>
<dbReference type="Pfam" id="PF11335">
    <property type="entry name" value="DUF3137"/>
    <property type="match status" value="1"/>
</dbReference>
<reference evidence="2 5" key="2">
    <citation type="submission" date="2020-08" db="EMBL/GenBank/DDBJ databases">
        <title>Genomic Encyclopedia of Type Strains, Phase IV (KMG-IV): sequencing the most valuable type-strain genomes for metagenomic binning, comparative biology and taxonomic classification.</title>
        <authorList>
            <person name="Goeker M."/>
        </authorList>
    </citation>
    <scope>NUCLEOTIDE SEQUENCE [LARGE SCALE GENOMIC DNA]</scope>
    <source>
        <strain evidence="2 5">DSM 8510</strain>
    </source>
</reference>
<proteinExistence type="predicted"/>
<comment type="caution">
    <text evidence="3">The sequence shown here is derived from an EMBL/GenBank/DDBJ whole genome shotgun (WGS) entry which is preliminary data.</text>
</comment>
<evidence type="ECO:0000313" key="5">
    <source>
        <dbReference type="Proteomes" id="UP000548685"/>
    </source>
</evidence>
<reference evidence="3 4" key="1">
    <citation type="submission" date="2019-12" db="EMBL/GenBank/DDBJ databases">
        <title>Genomic-based taxomic classification of the family Erythrobacteraceae.</title>
        <authorList>
            <person name="Xu L."/>
        </authorList>
    </citation>
    <scope>NUCLEOTIDE SEQUENCE [LARGE SCALE GENOMIC DNA]</scope>
    <source>
        <strain evidence="3 4">JCM 10282</strain>
    </source>
</reference>
<keyword evidence="1" id="KW-0812">Transmembrane</keyword>
<dbReference type="RefSeq" id="WP_160760745.1">
    <property type="nucleotide sequence ID" value="NZ_BAAADZ010000010.1"/>
</dbReference>
<feature type="transmembrane region" description="Helical" evidence="1">
    <location>
        <begin position="35"/>
        <end position="53"/>
    </location>
</feature>
<dbReference type="OrthoDB" id="4960523at2"/>
<accession>A0A6I4UMF1</accession>
<feature type="transmembrane region" description="Helical" evidence="1">
    <location>
        <begin position="59"/>
        <end position="76"/>
    </location>
</feature>
<keyword evidence="5" id="KW-1185">Reference proteome</keyword>
<keyword evidence="1" id="KW-0472">Membrane</keyword>
<name>A0A6I4UMF1_9SPHN</name>
<dbReference type="Proteomes" id="UP000548685">
    <property type="component" value="Unassembled WGS sequence"/>
</dbReference>
<protein>
    <submittedName>
        <fullName evidence="3">DUF3137 domain-containing protein</fullName>
    </submittedName>
</protein>
<evidence type="ECO:0000256" key="1">
    <source>
        <dbReference type="SAM" id="Phobius"/>
    </source>
</evidence>
<sequence>MRNGIEGLMQGGLEQWLAGQADMREGAKKQAASRWTWGAAIALPVLAFLWFGPAIDVELRLFATLAAAALIGWWGYRPIDAAKQAIKIGINSAIAASFGVAYAHEVEPGAEFEAARTYGLVPGYDRSSFEDRWYGNLQGHDFNLYETHLEEQRGSGKNRRWVTVFRGPVIHMGFGRSFHSTTLLERAGKHRKWLGLGGASDHVSFDGHRLDRVDQVHPAFGDVFALYSDDQVEARVLVHPTYIEHLLQLESAFEAQELRALFTRGEVIIAVEADNMFESGAMDASADRANAERAQRQFSAISGLALAINQNERGRVAGGDLPPASDFS</sequence>
<organism evidence="3 4">
    <name type="scientific">Erythrobacter ramosus</name>
    <dbReference type="NCBI Taxonomy" id="35811"/>
    <lineage>
        <taxon>Bacteria</taxon>
        <taxon>Pseudomonadati</taxon>
        <taxon>Pseudomonadota</taxon>
        <taxon>Alphaproteobacteria</taxon>
        <taxon>Sphingomonadales</taxon>
        <taxon>Erythrobacteraceae</taxon>
        <taxon>Erythrobacter/Porphyrobacter group</taxon>
        <taxon>Erythrobacter</taxon>
    </lineage>
</organism>
<dbReference type="Proteomes" id="UP000430021">
    <property type="component" value="Unassembled WGS sequence"/>
</dbReference>